<dbReference type="AlphaFoldDB" id="A0AAE3GRB5"/>
<dbReference type="Pfam" id="PF00563">
    <property type="entry name" value="EAL"/>
    <property type="match status" value="1"/>
</dbReference>
<evidence type="ECO:0000313" key="4">
    <source>
        <dbReference type="EMBL" id="MCP2729290.1"/>
    </source>
</evidence>
<dbReference type="Gene3D" id="1.10.287.470">
    <property type="entry name" value="Helix hairpin bin"/>
    <property type="match status" value="1"/>
</dbReference>
<keyword evidence="2" id="KW-1133">Transmembrane helix</keyword>
<dbReference type="Proteomes" id="UP001204953">
    <property type="component" value="Unassembled WGS sequence"/>
</dbReference>
<comment type="caution">
    <text evidence="4">The sequence shown here is derived from an EMBL/GenBank/DDBJ whole genome shotgun (WGS) entry which is preliminary data.</text>
</comment>
<dbReference type="GO" id="GO:0071111">
    <property type="term" value="F:cyclic-guanylate-specific phosphodiesterase activity"/>
    <property type="evidence" value="ECO:0007669"/>
    <property type="project" value="InterPro"/>
</dbReference>
<feature type="transmembrane region" description="Helical" evidence="2">
    <location>
        <begin position="275"/>
        <end position="298"/>
    </location>
</feature>
<keyword evidence="5" id="KW-1185">Reference proteome</keyword>
<keyword evidence="2" id="KW-0472">Membrane</keyword>
<dbReference type="InterPro" id="IPR058624">
    <property type="entry name" value="MdtA-like_HH"/>
</dbReference>
<name>A0AAE3GRB5_9CYAN</name>
<dbReference type="Gene3D" id="2.40.50.100">
    <property type="match status" value="1"/>
</dbReference>
<gene>
    <name evidence="4" type="ORF">NJ959_12570</name>
</gene>
<dbReference type="InterPro" id="IPR050706">
    <property type="entry name" value="Cyclic-di-GMP_PDE-like"/>
</dbReference>
<evidence type="ECO:0000259" key="3">
    <source>
        <dbReference type="PROSITE" id="PS50883"/>
    </source>
</evidence>
<evidence type="ECO:0000256" key="1">
    <source>
        <dbReference type="SAM" id="Coils"/>
    </source>
</evidence>
<evidence type="ECO:0000313" key="5">
    <source>
        <dbReference type="Proteomes" id="UP001204953"/>
    </source>
</evidence>
<feature type="domain" description="EAL" evidence="3">
    <location>
        <begin position="9"/>
        <end position="257"/>
    </location>
</feature>
<dbReference type="RefSeq" id="WP_254012075.1">
    <property type="nucleotide sequence ID" value="NZ_JAMZMM010000105.1"/>
</dbReference>
<dbReference type="Pfam" id="PF25876">
    <property type="entry name" value="HH_MFP_RND"/>
    <property type="match status" value="1"/>
</dbReference>
<dbReference type="Gene3D" id="2.40.30.170">
    <property type="match status" value="1"/>
</dbReference>
<protein>
    <submittedName>
        <fullName evidence="4">EAL domain-containing protein</fullName>
    </submittedName>
</protein>
<dbReference type="InterPro" id="IPR001633">
    <property type="entry name" value="EAL_dom"/>
</dbReference>
<dbReference type="PANTHER" id="PTHR33121">
    <property type="entry name" value="CYCLIC DI-GMP PHOSPHODIESTERASE PDEF"/>
    <property type="match status" value="1"/>
</dbReference>
<dbReference type="PROSITE" id="PS50883">
    <property type="entry name" value="EAL"/>
    <property type="match status" value="1"/>
</dbReference>
<dbReference type="EMBL" id="JAMZMM010000105">
    <property type="protein sequence ID" value="MCP2729290.1"/>
    <property type="molecule type" value="Genomic_DNA"/>
</dbReference>
<feature type="coiled-coil region" evidence="1">
    <location>
        <begin position="494"/>
        <end position="528"/>
    </location>
</feature>
<proteinExistence type="predicted"/>
<accession>A0AAE3GRB5</accession>
<keyword evidence="1" id="KW-0175">Coiled coil</keyword>
<sequence length="706" mass="78809">MLLDISYTKDSTVFPEMDTLESGQFEFWFQPIYHTRTGIVLHNEVLIRWRDEQGNLHLPQEFLPSLSRGGQLTKLDQIVIKKATELLVQQPNRCLSFNLSGENFNDFTLIEYIETVLDQSGVNPKQLSFELTESTIAQDFTRDRAFIRELKNLGCPVVLDNFANRELTLFECQQLAVDLIKVDGQIIQRLKTEPSSRVLTKAILEGVKALGPVTAKFITDGVILELVKEENLNYVQGHHLKAPAPEPDWMEWTGAVPLEVEEPAIVAQQFPWRRVLTGTGFVLLGVAVAAIGIASIGYRLGTIGVDGGLINGRIIRLRAPIDGKVTAFYAQPGATVKTGQVLARIQRSHEEEKSLLQLEGVVRENISQLEYTRRSLAFLYNQLENVDKQEQALRQVDKAIAATDVSQQEAALETAKKKAIAARVDYERYNFLYKEGAISQQQVDLRKFTWDAAESEIKQAEAGLRSSQTSLVASNRGIALNNQQTLGSNFADQKAKLIQEIQTQSGELNTLQAKVTSSQAELQQAQSLYSKRQDMEVPAPLTGVIYTTDREQGEQVSQSEPFLTLLDCNELWIESVVSAKDASEIDGNKPVKVTLAGYSETLTGKLDLVQPISSIQGIEERTRLIQVQALTPAIPPQLVGQPLARVTVRIPPPPSHNQSQQFCGLGQTVRLDFTKKHVNFNAWDTLKTWDKWGLLSSFLPNKDTDM</sequence>
<dbReference type="PANTHER" id="PTHR33121:SF23">
    <property type="entry name" value="CYCLIC DI-GMP PHOSPHODIESTERASE PDEB"/>
    <property type="match status" value="1"/>
</dbReference>
<dbReference type="InterPro" id="IPR035919">
    <property type="entry name" value="EAL_sf"/>
</dbReference>
<reference evidence="4" key="1">
    <citation type="submission" date="2022-06" db="EMBL/GenBank/DDBJ databases">
        <title>New cyanobacteria of genus Symplocastrum in benthos of Lake Baikal.</title>
        <authorList>
            <person name="Sorokovikova E."/>
            <person name="Tikhonova I."/>
            <person name="Krasnopeev A."/>
            <person name="Evseev P."/>
            <person name="Gladkikh A."/>
            <person name="Belykh O."/>
        </authorList>
    </citation>
    <scope>NUCLEOTIDE SEQUENCE</scope>
    <source>
        <strain evidence="4">BBK-W-15</strain>
    </source>
</reference>
<dbReference type="CDD" id="cd01948">
    <property type="entry name" value="EAL"/>
    <property type="match status" value="1"/>
</dbReference>
<dbReference type="Gene3D" id="3.20.20.450">
    <property type="entry name" value="EAL domain"/>
    <property type="match status" value="1"/>
</dbReference>
<organism evidence="4 5">
    <name type="scientific">Limnofasciculus baicalensis BBK-W-15</name>
    <dbReference type="NCBI Taxonomy" id="2699891"/>
    <lineage>
        <taxon>Bacteria</taxon>
        <taxon>Bacillati</taxon>
        <taxon>Cyanobacteriota</taxon>
        <taxon>Cyanophyceae</taxon>
        <taxon>Coleofasciculales</taxon>
        <taxon>Coleofasciculaceae</taxon>
        <taxon>Limnofasciculus</taxon>
        <taxon>Limnofasciculus baicalensis</taxon>
    </lineage>
</organism>
<keyword evidence="2" id="KW-0812">Transmembrane</keyword>
<evidence type="ECO:0000256" key="2">
    <source>
        <dbReference type="SAM" id="Phobius"/>
    </source>
</evidence>
<dbReference type="SMART" id="SM00052">
    <property type="entry name" value="EAL"/>
    <property type="match status" value="1"/>
</dbReference>
<dbReference type="SUPFAM" id="SSF141868">
    <property type="entry name" value="EAL domain-like"/>
    <property type="match status" value="1"/>
</dbReference>
<dbReference type="SUPFAM" id="SSF111369">
    <property type="entry name" value="HlyD-like secretion proteins"/>
    <property type="match status" value="1"/>
</dbReference>